<comment type="caution">
    <text evidence="3">The sequence shown here is derived from an EMBL/GenBank/DDBJ whole genome shotgun (WGS) entry which is preliminary data.</text>
</comment>
<organism evidence="3 4">
    <name type="scientific">Haloarcula onubensis</name>
    <dbReference type="NCBI Taxonomy" id="2950539"/>
    <lineage>
        <taxon>Archaea</taxon>
        <taxon>Methanobacteriati</taxon>
        <taxon>Methanobacteriota</taxon>
        <taxon>Stenosarchaea group</taxon>
        <taxon>Halobacteria</taxon>
        <taxon>Halobacteriales</taxon>
        <taxon>Haloarculaceae</taxon>
        <taxon>Haloarcula</taxon>
    </lineage>
</organism>
<keyword evidence="4" id="KW-1185">Reference proteome</keyword>
<dbReference type="RefSeq" id="WP_310898651.1">
    <property type="nucleotide sequence ID" value="NZ_JAMQOS010000001.1"/>
</dbReference>
<evidence type="ECO:0000259" key="2">
    <source>
        <dbReference type="Pfam" id="PF13476"/>
    </source>
</evidence>
<sequence length="656" mass="73689">MDRQSSGVAGTVSIRNIGGIAEQQVDLARGVNVLAGNNATNRTSFLKALAAAQGSEAVSLKGDTQSGSVELTIDGEQYRREIHDVDGSLVFEGSCPVPEGDREVAELFAFLFERNRAREAIRQGSDLHSVVMDPVDTAAIEDEIATLKQRRSQTERELEECRSLQQTLPSLRDRRDALADRIARLEGELAEAKAEIEAAESTVDEQAEETEALDAAVSALRTAESELDTVRSKIETTEGTLDHLETDRSEARDELDELAAVDESELADVEAELSRLHEQLADKESMMNELQNVIQFNKDFVAESEASVAMLSTAEDAEPAGATTESLVDDGDGIVCWTCGADTTRSQISETLDRLQAVHEDLYGEREQLKDRIETYKDRKSELESTRDARERLEGTVEELSAQIERNRETLSRLQAEETELQDEIDELENEIQGLRQRREDELLDRHRTRNALERDLAEAVEEHESVREEIADVEAEVERIDDHEAEIEQLTAQIEELRQRVDRIERQAVDAFNEHMDAILDILEYRNVDRVWVERRQVSEREGRRTVQRNRFDLHVIRVGEDGSTYEDTVAHLSESEREVTGLIFALAGYLVHDVAESVPFMLLDSLEAIDSDRIALLVDYLQTHADNLVVALLEEDAAALDGEYHRITQLAQAD</sequence>
<evidence type="ECO:0000256" key="1">
    <source>
        <dbReference type="SAM" id="Coils"/>
    </source>
</evidence>
<protein>
    <submittedName>
        <fullName evidence="3">Chromosome segregation protein SMC</fullName>
    </submittedName>
</protein>
<dbReference type="InterPro" id="IPR038729">
    <property type="entry name" value="Rad50/SbcC_AAA"/>
</dbReference>
<evidence type="ECO:0000313" key="3">
    <source>
        <dbReference type="EMBL" id="MDS0280804.1"/>
    </source>
</evidence>
<dbReference type="InterPro" id="IPR027417">
    <property type="entry name" value="P-loop_NTPase"/>
</dbReference>
<dbReference type="Gene3D" id="3.40.50.300">
    <property type="entry name" value="P-loop containing nucleotide triphosphate hydrolases"/>
    <property type="match status" value="1"/>
</dbReference>
<dbReference type="PANTHER" id="PTHR23159">
    <property type="entry name" value="CENTROSOMAL PROTEIN 2"/>
    <property type="match status" value="1"/>
</dbReference>
<dbReference type="Gene3D" id="1.10.287.1490">
    <property type="match status" value="1"/>
</dbReference>
<dbReference type="SUPFAM" id="SSF52540">
    <property type="entry name" value="P-loop containing nucleoside triphosphate hydrolases"/>
    <property type="match status" value="1"/>
</dbReference>
<keyword evidence="1" id="KW-0175">Coiled coil</keyword>
<gene>
    <name evidence="3" type="ORF">NDI86_01630</name>
</gene>
<accession>A0ABU2FK54</accession>
<dbReference type="PANTHER" id="PTHR23159:SF60">
    <property type="entry name" value="SPINDLE ASSEMBLY ABNORMAL PROTEIN 4"/>
    <property type="match status" value="1"/>
</dbReference>
<feature type="domain" description="Rad50/SbcC-type AAA" evidence="2">
    <location>
        <begin position="12"/>
        <end position="238"/>
    </location>
</feature>
<dbReference type="NCBIfam" id="NF045487">
    <property type="entry name" value="ASRP"/>
    <property type="match status" value="1"/>
</dbReference>
<dbReference type="SUPFAM" id="SSF57997">
    <property type="entry name" value="Tropomyosin"/>
    <property type="match status" value="1"/>
</dbReference>
<evidence type="ECO:0000313" key="4">
    <source>
        <dbReference type="Proteomes" id="UP001268864"/>
    </source>
</evidence>
<reference evidence="3 4" key="1">
    <citation type="submission" date="2022-06" db="EMBL/GenBank/DDBJ databases">
        <title>Halomicroarcula sp. a new haloarchaeum isolate from saline soil.</title>
        <authorList>
            <person name="Strakova D."/>
            <person name="Galisteo C."/>
            <person name="Sanchez-Porro C."/>
            <person name="Ventosa A."/>
        </authorList>
    </citation>
    <scope>NUCLEOTIDE SEQUENCE [LARGE SCALE GENOMIC DNA]</scope>
    <source>
        <strain evidence="3 4">S3CR25-11</strain>
    </source>
</reference>
<dbReference type="Proteomes" id="UP001268864">
    <property type="component" value="Unassembled WGS sequence"/>
</dbReference>
<proteinExistence type="predicted"/>
<dbReference type="Pfam" id="PF13476">
    <property type="entry name" value="AAA_23"/>
    <property type="match status" value="1"/>
</dbReference>
<dbReference type="EMBL" id="JAMQOS010000001">
    <property type="protein sequence ID" value="MDS0280804.1"/>
    <property type="molecule type" value="Genomic_DNA"/>
</dbReference>
<feature type="coiled-coil region" evidence="1">
    <location>
        <begin position="352"/>
        <end position="515"/>
    </location>
</feature>
<feature type="coiled-coil region" evidence="1">
    <location>
        <begin position="137"/>
        <end position="293"/>
    </location>
</feature>
<name>A0ABU2FK54_9EURY</name>